<sequence length="66" mass="7824">MVPGIIRSPYLETIYLLCHPVQKKEKNEEGRAKARLVCLCVLTHMEIKRFRRKRTIENKITIDITE</sequence>
<reference evidence="1" key="1">
    <citation type="submission" date="2023-10" db="EMBL/GenBank/DDBJ databases">
        <authorList>
            <person name="Domelevo Entfellner J.-B."/>
        </authorList>
    </citation>
    <scope>NUCLEOTIDE SEQUENCE</scope>
</reference>
<proteinExistence type="predicted"/>
<dbReference type="AlphaFoldDB" id="A0AA86TCY2"/>
<accession>A0AA86TCY2</accession>
<dbReference type="EMBL" id="OY731405">
    <property type="protein sequence ID" value="CAJ1971429.1"/>
    <property type="molecule type" value="Genomic_DNA"/>
</dbReference>
<evidence type="ECO:0000313" key="1">
    <source>
        <dbReference type="EMBL" id="CAJ1971429.1"/>
    </source>
</evidence>
<keyword evidence="2" id="KW-1185">Reference proteome</keyword>
<dbReference type="Proteomes" id="UP001189624">
    <property type="component" value="Chromosome 8"/>
</dbReference>
<organism evidence="1 2">
    <name type="scientific">Sphenostylis stenocarpa</name>
    <dbReference type="NCBI Taxonomy" id="92480"/>
    <lineage>
        <taxon>Eukaryota</taxon>
        <taxon>Viridiplantae</taxon>
        <taxon>Streptophyta</taxon>
        <taxon>Embryophyta</taxon>
        <taxon>Tracheophyta</taxon>
        <taxon>Spermatophyta</taxon>
        <taxon>Magnoliopsida</taxon>
        <taxon>eudicotyledons</taxon>
        <taxon>Gunneridae</taxon>
        <taxon>Pentapetalae</taxon>
        <taxon>rosids</taxon>
        <taxon>fabids</taxon>
        <taxon>Fabales</taxon>
        <taxon>Fabaceae</taxon>
        <taxon>Papilionoideae</taxon>
        <taxon>50 kb inversion clade</taxon>
        <taxon>NPAAA clade</taxon>
        <taxon>indigoferoid/millettioid clade</taxon>
        <taxon>Phaseoleae</taxon>
        <taxon>Sphenostylis</taxon>
    </lineage>
</organism>
<evidence type="ECO:0000313" key="2">
    <source>
        <dbReference type="Proteomes" id="UP001189624"/>
    </source>
</evidence>
<protein>
    <submittedName>
        <fullName evidence="1">Uncharacterized protein</fullName>
    </submittedName>
</protein>
<dbReference type="Gramene" id="rna-AYBTSS11_LOCUS23430">
    <property type="protein sequence ID" value="CAJ1971429.1"/>
    <property type="gene ID" value="gene-AYBTSS11_LOCUS23430"/>
</dbReference>
<gene>
    <name evidence="1" type="ORF">AYBTSS11_LOCUS23430</name>
</gene>
<name>A0AA86TCY2_9FABA</name>